<dbReference type="Pfam" id="PF00110">
    <property type="entry name" value="wnt"/>
    <property type="match status" value="1"/>
</dbReference>
<dbReference type="SMART" id="SM00097">
    <property type="entry name" value="WNT1"/>
    <property type="match status" value="1"/>
</dbReference>
<evidence type="ECO:0000256" key="5">
    <source>
        <dbReference type="ARBA" id="ARBA00022530"/>
    </source>
</evidence>
<comment type="function">
    <text evidence="9">Ligand for members of the frizzled family of seven transmembrane receptors.</text>
</comment>
<keyword evidence="4" id="KW-0964">Secreted</keyword>
<dbReference type="PRINTS" id="PR01349">
    <property type="entry name" value="WNTPROTEIN"/>
</dbReference>
<keyword evidence="7" id="KW-1015">Disulfide bond</keyword>
<comment type="caution">
    <text evidence="10">The sequence shown here is derived from an EMBL/GenBank/DDBJ whole genome shotgun (WGS) entry which is preliminary data.</text>
</comment>
<reference evidence="10" key="1">
    <citation type="journal article" date="2023" name="G3 (Bethesda)">
        <title>A reference genome for the long-term kleptoplast-retaining sea slug Elysia crispata morphotype clarki.</title>
        <authorList>
            <person name="Eastman K.E."/>
            <person name="Pendleton A.L."/>
            <person name="Shaikh M.A."/>
            <person name="Suttiyut T."/>
            <person name="Ogas R."/>
            <person name="Tomko P."/>
            <person name="Gavelis G."/>
            <person name="Widhalm J.R."/>
            <person name="Wisecaver J.H."/>
        </authorList>
    </citation>
    <scope>NUCLEOTIDE SEQUENCE</scope>
    <source>
        <strain evidence="10">ECLA1</strain>
    </source>
</reference>
<dbReference type="PANTHER" id="PTHR12027">
    <property type="entry name" value="WNT RELATED"/>
    <property type="match status" value="1"/>
</dbReference>
<dbReference type="PROSITE" id="PS00246">
    <property type="entry name" value="WNT1"/>
    <property type="match status" value="1"/>
</dbReference>
<dbReference type="Proteomes" id="UP001283361">
    <property type="component" value="Unassembled WGS sequence"/>
</dbReference>
<keyword evidence="3 9" id="KW-0217">Developmental protein</keyword>
<evidence type="ECO:0000256" key="3">
    <source>
        <dbReference type="ARBA" id="ARBA00022473"/>
    </source>
</evidence>
<evidence type="ECO:0000313" key="10">
    <source>
        <dbReference type="EMBL" id="KAK3802227.1"/>
    </source>
</evidence>
<dbReference type="AlphaFoldDB" id="A0AAE1BBM6"/>
<evidence type="ECO:0000313" key="11">
    <source>
        <dbReference type="Proteomes" id="UP001283361"/>
    </source>
</evidence>
<dbReference type="InterPro" id="IPR018161">
    <property type="entry name" value="Wnt_CS"/>
</dbReference>
<dbReference type="InterPro" id="IPR043158">
    <property type="entry name" value="Wnt_C"/>
</dbReference>
<dbReference type="CDD" id="cd19338">
    <property type="entry name" value="Wnt_Wnt6"/>
    <property type="match status" value="1"/>
</dbReference>
<dbReference type="PANTHER" id="PTHR12027:SF99">
    <property type="entry name" value="PROTEIN WNT"/>
    <property type="match status" value="1"/>
</dbReference>
<accession>A0AAE1BBM6</accession>
<evidence type="ECO:0000256" key="6">
    <source>
        <dbReference type="ARBA" id="ARBA00022687"/>
    </source>
</evidence>
<proteinExistence type="inferred from homology"/>
<dbReference type="EMBL" id="JAWDGP010000260">
    <property type="protein sequence ID" value="KAK3802227.1"/>
    <property type="molecule type" value="Genomic_DNA"/>
</dbReference>
<dbReference type="GO" id="GO:0045165">
    <property type="term" value="P:cell fate commitment"/>
    <property type="evidence" value="ECO:0007669"/>
    <property type="project" value="TreeGrafter"/>
</dbReference>
<dbReference type="GO" id="GO:0005615">
    <property type="term" value="C:extracellular space"/>
    <property type="evidence" value="ECO:0007669"/>
    <property type="project" value="TreeGrafter"/>
</dbReference>
<dbReference type="GO" id="GO:0005125">
    <property type="term" value="F:cytokine activity"/>
    <property type="evidence" value="ECO:0007669"/>
    <property type="project" value="TreeGrafter"/>
</dbReference>
<evidence type="ECO:0000256" key="7">
    <source>
        <dbReference type="ARBA" id="ARBA00023157"/>
    </source>
</evidence>
<evidence type="ECO:0000256" key="2">
    <source>
        <dbReference type="ARBA" id="ARBA00005683"/>
    </source>
</evidence>
<organism evidence="10 11">
    <name type="scientific">Elysia crispata</name>
    <name type="common">lettuce slug</name>
    <dbReference type="NCBI Taxonomy" id="231223"/>
    <lineage>
        <taxon>Eukaryota</taxon>
        <taxon>Metazoa</taxon>
        <taxon>Spiralia</taxon>
        <taxon>Lophotrochozoa</taxon>
        <taxon>Mollusca</taxon>
        <taxon>Gastropoda</taxon>
        <taxon>Heterobranchia</taxon>
        <taxon>Euthyneura</taxon>
        <taxon>Panpulmonata</taxon>
        <taxon>Sacoglossa</taxon>
        <taxon>Placobranchoidea</taxon>
        <taxon>Plakobranchidae</taxon>
        <taxon>Elysia</taxon>
    </lineage>
</organism>
<comment type="similarity">
    <text evidence="2 9">Belongs to the Wnt family.</text>
</comment>
<gene>
    <name evidence="10" type="ORF">RRG08_004517</name>
</gene>
<evidence type="ECO:0000256" key="9">
    <source>
        <dbReference type="RuleBase" id="RU003500"/>
    </source>
</evidence>
<dbReference type="Gene3D" id="3.30.2460.20">
    <property type="match status" value="1"/>
</dbReference>
<dbReference type="InterPro" id="IPR005817">
    <property type="entry name" value="Wnt"/>
</dbReference>
<evidence type="ECO:0000256" key="4">
    <source>
        <dbReference type="ARBA" id="ARBA00022525"/>
    </source>
</evidence>
<dbReference type="GO" id="GO:0030182">
    <property type="term" value="P:neuron differentiation"/>
    <property type="evidence" value="ECO:0007669"/>
    <property type="project" value="TreeGrafter"/>
</dbReference>
<dbReference type="GO" id="GO:0005109">
    <property type="term" value="F:frizzled binding"/>
    <property type="evidence" value="ECO:0007669"/>
    <property type="project" value="TreeGrafter"/>
</dbReference>
<dbReference type="GO" id="GO:0060070">
    <property type="term" value="P:canonical Wnt signaling pathway"/>
    <property type="evidence" value="ECO:0007669"/>
    <property type="project" value="TreeGrafter"/>
</dbReference>
<sequence length="567" mass="63953">MDKLTAASNKIMKKCQMSFPVRPFKSQVTSTSGINACARILENRSCLKTLHTALTTSFLFTAFEVPRDRLSLACPACRLTAVTGVHVCANWKLTGYQSLATVIAVSLILQSFQFLAQCGTLSHRTAQDVAPGTTAQTWGSALTRHRRPTMSSQTHSWTCRILILLSVLQVVHASWWYLGVASSYQILADEVRYMPDTQCEELPYLQPHQRDICGDDERLLDVIREGAAMGIQECQHQFQDRRWNCSTFNNDTSVFGPVLHTKSRETAYIYAISSAGITYSVTRACSKGELTKCGCDKRAPRWQPAEGFEWGGCSDNVRYGARFAKKFVDAVETKRNERGSMNLWNNGAGRKTVKEEMRIVCKCHGVSGDCSVQVCWRKMKPFRRIGSLLKNKFDGASVVRWDNSRAKLKRITNLHKRPTKKDLVYLKESPDFCEHKPDQGSLGTRGRQCKKESPGLDGCKLMCCGRGYQTLIEEEVHDCDCKFLWCCEINLKIRFGQQSGCSNFFPLREELTLLKTNTVHGISRNDGTCNRRILQSSRQQPYVESEGISNVNQDKPGHVTYLQPAMR</sequence>
<name>A0AAE1BBM6_9GAST</name>
<evidence type="ECO:0000256" key="1">
    <source>
        <dbReference type="ARBA" id="ARBA00004498"/>
    </source>
</evidence>
<evidence type="ECO:0000256" key="8">
    <source>
        <dbReference type="ARBA" id="ARBA00023288"/>
    </source>
</evidence>
<keyword evidence="5" id="KW-0272">Extracellular matrix</keyword>
<protein>
    <recommendedName>
        <fullName evidence="9">Protein Wnt</fullName>
    </recommendedName>
</protein>
<keyword evidence="6 9" id="KW-0879">Wnt signaling pathway</keyword>
<comment type="subcellular location">
    <subcellularLocation>
        <location evidence="1 9">Secreted</location>
        <location evidence="1 9">Extracellular space</location>
        <location evidence="1 9">Extracellular matrix</location>
    </subcellularLocation>
</comment>
<keyword evidence="8" id="KW-0449">Lipoprotein</keyword>
<dbReference type="InterPro" id="IPR009143">
    <property type="entry name" value="Wnt6"/>
</dbReference>
<dbReference type="FunFam" id="3.30.2460.20:FF:000001">
    <property type="entry name" value="Wnt homolog"/>
    <property type="match status" value="1"/>
</dbReference>
<keyword evidence="11" id="KW-1185">Reference proteome</keyword>